<name>A0AAV9XLC5_9PEZI</name>
<feature type="compositionally biased region" description="Polar residues" evidence="1">
    <location>
        <begin position="61"/>
        <end position="76"/>
    </location>
</feature>
<dbReference type="Proteomes" id="UP001365542">
    <property type="component" value="Unassembled WGS sequence"/>
</dbReference>
<feature type="region of interest" description="Disordered" evidence="1">
    <location>
        <begin position="97"/>
        <end position="125"/>
    </location>
</feature>
<keyword evidence="2" id="KW-0812">Transmembrane</keyword>
<reference evidence="3 4" key="1">
    <citation type="submission" date="2019-10" db="EMBL/GenBank/DDBJ databases">
        <authorList>
            <person name="Palmer J.M."/>
        </authorList>
    </citation>
    <scope>NUCLEOTIDE SEQUENCE [LARGE SCALE GENOMIC DNA]</scope>
    <source>
        <strain evidence="3 4">TWF694</strain>
    </source>
</reference>
<sequence>MKVERLSASNKTGGEFKTEEFEAKDPGSAFNILGCDREGQSTSLNGWNELNSQPFFTQPTYTSRVGSSTSHYTNTPPESPVEHKCSYGDITGDETKLHGTEEFMPSGGTASNTYPSMSPKGTVGSKQTNPFTGFITMSWLKSINFRYQVVAPNVADSFKTICRLFFGKVYSRVKFQLQRKLAVSFITIVVWLAGILLCATGAYVFSKWNEDIIEEPNPLFVKATAQNSAFVELKSVVARNDAIPLQITRTRRDFWTLLIELEGPGLVAAASLQNILPEYDRLVDSIVDGIQDCRAKTDGLIDNTILYTAKAKSDLQRIENQNPVIAAMAFIPMRMLNKQSLTQAEVETTFYRYTDRLDVIALDVLDEYTILSRNAKQLIEKLKSIARALKMDQETLDEAKLVESSFWRWLFSLHRDKIKDVDRKAQLCADFYKYANDARLVVETTIVEMTRVRSNIQQMRNNLGYATLERGKPYSVRLTIEVLERSLARMQIGTS</sequence>
<feature type="transmembrane region" description="Helical" evidence="2">
    <location>
        <begin position="181"/>
        <end position="205"/>
    </location>
</feature>
<organism evidence="3 4">
    <name type="scientific">Orbilia ellipsospora</name>
    <dbReference type="NCBI Taxonomy" id="2528407"/>
    <lineage>
        <taxon>Eukaryota</taxon>
        <taxon>Fungi</taxon>
        <taxon>Dikarya</taxon>
        <taxon>Ascomycota</taxon>
        <taxon>Pezizomycotina</taxon>
        <taxon>Orbiliomycetes</taxon>
        <taxon>Orbiliales</taxon>
        <taxon>Orbiliaceae</taxon>
        <taxon>Orbilia</taxon>
    </lineage>
</organism>
<protein>
    <submittedName>
        <fullName evidence="3">Uncharacterized protein</fullName>
    </submittedName>
</protein>
<proteinExistence type="predicted"/>
<dbReference type="AlphaFoldDB" id="A0AAV9XLC5"/>
<comment type="caution">
    <text evidence="3">The sequence shown here is derived from an EMBL/GenBank/DDBJ whole genome shotgun (WGS) entry which is preliminary data.</text>
</comment>
<feature type="region of interest" description="Disordered" evidence="1">
    <location>
        <begin position="1"/>
        <end position="22"/>
    </location>
</feature>
<keyword evidence="2" id="KW-0472">Membrane</keyword>
<gene>
    <name evidence="3" type="ORF">TWF694_009364</name>
</gene>
<keyword evidence="4" id="KW-1185">Reference proteome</keyword>
<dbReference type="EMBL" id="JAVHJO010000005">
    <property type="protein sequence ID" value="KAK6540573.1"/>
    <property type="molecule type" value="Genomic_DNA"/>
</dbReference>
<evidence type="ECO:0000256" key="1">
    <source>
        <dbReference type="SAM" id="MobiDB-lite"/>
    </source>
</evidence>
<keyword evidence="2" id="KW-1133">Transmembrane helix</keyword>
<evidence type="ECO:0000313" key="4">
    <source>
        <dbReference type="Proteomes" id="UP001365542"/>
    </source>
</evidence>
<feature type="region of interest" description="Disordered" evidence="1">
    <location>
        <begin position="61"/>
        <end position="83"/>
    </location>
</feature>
<evidence type="ECO:0000313" key="3">
    <source>
        <dbReference type="EMBL" id="KAK6540573.1"/>
    </source>
</evidence>
<accession>A0AAV9XLC5</accession>
<evidence type="ECO:0000256" key="2">
    <source>
        <dbReference type="SAM" id="Phobius"/>
    </source>
</evidence>